<dbReference type="STRING" id="3476.A0A2P5CZN2"/>
<accession>A0A2P5CZN2</accession>
<dbReference type="Proteomes" id="UP000237105">
    <property type="component" value="Unassembled WGS sequence"/>
</dbReference>
<gene>
    <name evidence="1" type="ORF">PanWU01x14_109260</name>
</gene>
<dbReference type="EMBL" id="JXTB01000079">
    <property type="protein sequence ID" value="PON66504.1"/>
    <property type="molecule type" value="Genomic_DNA"/>
</dbReference>
<name>A0A2P5CZN2_PARAD</name>
<keyword evidence="2" id="KW-1185">Reference proteome</keyword>
<feature type="non-terminal residue" evidence="1">
    <location>
        <position position="1"/>
    </location>
</feature>
<dbReference type="OrthoDB" id="1714576at2759"/>
<organism evidence="1 2">
    <name type="scientific">Parasponia andersonii</name>
    <name type="common">Sponia andersonii</name>
    <dbReference type="NCBI Taxonomy" id="3476"/>
    <lineage>
        <taxon>Eukaryota</taxon>
        <taxon>Viridiplantae</taxon>
        <taxon>Streptophyta</taxon>
        <taxon>Embryophyta</taxon>
        <taxon>Tracheophyta</taxon>
        <taxon>Spermatophyta</taxon>
        <taxon>Magnoliopsida</taxon>
        <taxon>eudicotyledons</taxon>
        <taxon>Gunneridae</taxon>
        <taxon>Pentapetalae</taxon>
        <taxon>rosids</taxon>
        <taxon>fabids</taxon>
        <taxon>Rosales</taxon>
        <taxon>Cannabaceae</taxon>
        <taxon>Parasponia</taxon>
    </lineage>
</organism>
<comment type="caution">
    <text evidence="1">The sequence shown here is derived from an EMBL/GenBank/DDBJ whole genome shotgun (WGS) entry which is preliminary data.</text>
</comment>
<reference evidence="2" key="1">
    <citation type="submission" date="2016-06" db="EMBL/GenBank/DDBJ databases">
        <title>Parallel loss of symbiosis genes in relatives of nitrogen-fixing non-legume Parasponia.</title>
        <authorList>
            <person name="Van Velzen R."/>
            <person name="Holmer R."/>
            <person name="Bu F."/>
            <person name="Rutten L."/>
            <person name="Van Zeijl A."/>
            <person name="Liu W."/>
            <person name="Santuari L."/>
            <person name="Cao Q."/>
            <person name="Sharma T."/>
            <person name="Shen D."/>
            <person name="Roswanjaya Y."/>
            <person name="Wardhani T."/>
            <person name="Kalhor M.S."/>
            <person name="Jansen J."/>
            <person name="Van den Hoogen J."/>
            <person name="Gungor B."/>
            <person name="Hartog M."/>
            <person name="Hontelez J."/>
            <person name="Verver J."/>
            <person name="Yang W.-C."/>
            <person name="Schijlen E."/>
            <person name="Repin R."/>
            <person name="Schilthuizen M."/>
            <person name="Schranz E."/>
            <person name="Heidstra R."/>
            <person name="Miyata K."/>
            <person name="Fedorova E."/>
            <person name="Kohlen W."/>
            <person name="Bisseling T."/>
            <person name="Smit S."/>
            <person name="Geurts R."/>
        </authorList>
    </citation>
    <scope>NUCLEOTIDE SEQUENCE [LARGE SCALE GENOMIC DNA]</scope>
    <source>
        <strain evidence="2">cv. WU1-14</strain>
    </source>
</reference>
<proteinExistence type="predicted"/>
<evidence type="ECO:0000313" key="2">
    <source>
        <dbReference type="Proteomes" id="UP000237105"/>
    </source>
</evidence>
<dbReference type="AlphaFoldDB" id="A0A2P5CZN2"/>
<protein>
    <submittedName>
        <fullName evidence="1">Uncharacterized protein</fullName>
    </submittedName>
</protein>
<sequence>VDNVQKLITDCYLHGKANPNGKDKDKLLAKLIEYVCKSYDLSDDQIELSTSKTLLLVIDPLSFTI</sequence>
<evidence type="ECO:0000313" key="1">
    <source>
        <dbReference type="EMBL" id="PON66504.1"/>
    </source>
</evidence>